<dbReference type="RefSeq" id="WP_004621001.1">
    <property type="nucleotide sequence ID" value="NZ_ACXX02000012.1"/>
</dbReference>
<evidence type="ECO:0000256" key="1">
    <source>
        <dbReference type="ARBA" id="ARBA00022679"/>
    </source>
</evidence>
<name>F1TFZ2_9FIRM</name>
<evidence type="ECO:0000313" key="5">
    <source>
        <dbReference type="Proteomes" id="UP000003860"/>
    </source>
</evidence>
<dbReference type="PANTHER" id="PTHR43626">
    <property type="entry name" value="ACYL-COA N-ACYLTRANSFERASE"/>
    <property type="match status" value="1"/>
</dbReference>
<protein>
    <submittedName>
        <fullName evidence="4">GCN5-related N-acetyltransferase</fullName>
    </submittedName>
</protein>
<dbReference type="SUPFAM" id="SSF55729">
    <property type="entry name" value="Acyl-CoA N-acyltransferases (Nat)"/>
    <property type="match status" value="1"/>
</dbReference>
<dbReference type="GO" id="GO:0008080">
    <property type="term" value="F:N-acetyltransferase activity"/>
    <property type="evidence" value="ECO:0007669"/>
    <property type="project" value="InterPro"/>
</dbReference>
<sequence>MNIQYVNNSLTAEMLSSFRNTIGWGNTLLAKAEKAVQNTLFSIVAFDNDKAIGIGRLIGDGALIWYIQDVIVLPDYQRKSIGTAIMQQLLDYIRKNSFPNDSTTIGLMSAKGKEPFYQKFGFRMRPNEREGMGMVVDIKTI</sequence>
<dbReference type="Pfam" id="PF13673">
    <property type="entry name" value="Acetyltransf_10"/>
    <property type="match status" value="1"/>
</dbReference>
<keyword evidence="2" id="KW-0012">Acyltransferase</keyword>
<dbReference type="OrthoDB" id="9775804at2"/>
<dbReference type="InterPro" id="IPR016181">
    <property type="entry name" value="Acyl_CoA_acyltransferase"/>
</dbReference>
<evidence type="ECO:0000256" key="2">
    <source>
        <dbReference type="ARBA" id="ARBA00023315"/>
    </source>
</evidence>
<dbReference type="CDD" id="cd04301">
    <property type="entry name" value="NAT_SF"/>
    <property type="match status" value="1"/>
</dbReference>
<accession>F1TFZ2</accession>
<dbReference type="eggNOG" id="COG0456">
    <property type="taxonomic scope" value="Bacteria"/>
</dbReference>
<dbReference type="Proteomes" id="UP000003860">
    <property type="component" value="Unassembled WGS sequence"/>
</dbReference>
<evidence type="ECO:0000313" key="4">
    <source>
        <dbReference type="EMBL" id="EGD46611.1"/>
    </source>
</evidence>
<dbReference type="STRING" id="588581.Cpap_0992"/>
<comment type="caution">
    <text evidence="4">The sequence shown here is derived from an EMBL/GenBank/DDBJ whole genome shotgun (WGS) entry which is preliminary data.</text>
</comment>
<keyword evidence="5" id="KW-1185">Reference proteome</keyword>
<evidence type="ECO:0000259" key="3">
    <source>
        <dbReference type="PROSITE" id="PS51186"/>
    </source>
</evidence>
<reference evidence="4" key="2">
    <citation type="submission" date="2011-01" db="EMBL/GenBank/DDBJ databases">
        <title>The Non-contiguous Finished genome of Clostridium papyrosolvens.</title>
        <authorList>
            <person name="Lucas S."/>
            <person name="Copeland A."/>
            <person name="Lapidus A."/>
            <person name="Cheng J.-F."/>
            <person name="Goodwin L."/>
            <person name="Pitluck S."/>
            <person name="Misra M."/>
            <person name="Chertkov O."/>
            <person name="Detter J.C."/>
            <person name="Han C."/>
            <person name="Tapia R."/>
            <person name="Land M."/>
            <person name="Hauser L."/>
            <person name="Kyrpides N."/>
            <person name="Ivanova N."/>
            <person name="Pagani I."/>
            <person name="Mouttaki H."/>
            <person name="He Z."/>
            <person name="Zhou J."/>
            <person name="Hemme C.L."/>
            <person name="Woyke T."/>
        </authorList>
    </citation>
    <scope>NUCLEOTIDE SEQUENCE [LARGE SCALE GENOMIC DNA]</scope>
    <source>
        <strain evidence="4">DSM 2782</strain>
    </source>
</reference>
<dbReference type="PROSITE" id="PS51186">
    <property type="entry name" value="GNAT"/>
    <property type="match status" value="1"/>
</dbReference>
<proteinExistence type="predicted"/>
<organism evidence="4 5">
    <name type="scientific">Ruminiclostridium papyrosolvens DSM 2782</name>
    <dbReference type="NCBI Taxonomy" id="588581"/>
    <lineage>
        <taxon>Bacteria</taxon>
        <taxon>Bacillati</taxon>
        <taxon>Bacillota</taxon>
        <taxon>Clostridia</taxon>
        <taxon>Eubacteriales</taxon>
        <taxon>Oscillospiraceae</taxon>
        <taxon>Ruminiclostridium</taxon>
    </lineage>
</organism>
<feature type="domain" description="N-acetyltransferase" evidence="3">
    <location>
        <begin position="1"/>
        <end position="141"/>
    </location>
</feature>
<dbReference type="GO" id="GO:0005737">
    <property type="term" value="C:cytoplasm"/>
    <property type="evidence" value="ECO:0007669"/>
    <property type="project" value="TreeGrafter"/>
</dbReference>
<dbReference type="AlphaFoldDB" id="F1TFZ2"/>
<dbReference type="Gene3D" id="3.40.630.30">
    <property type="match status" value="1"/>
</dbReference>
<gene>
    <name evidence="4" type="ORF">Cpap_0992</name>
</gene>
<dbReference type="EMBL" id="ACXX02000012">
    <property type="protein sequence ID" value="EGD46611.1"/>
    <property type="molecule type" value="Genomic_DNA"/>
</dbReference>
<keyword evidence="1" id="KW-0808">Transferase</keyword>
<reference evidence="4" key="1">
    <citation type="submission" date="2009-07" db="EMBL/GenBank/DDBJ databases">
        <authorList>
            <consortium name="US DOE Joint Genome Institute (JGI-PGF)"/>
            <person name="Lucas S."/>
            <person name="Copeland A."/>
            <person name="Lapidus A."/>
            <person name="Glavina del Rio T."/>
            <person name="Tice H."/>
            <person name="Bruce D."/>
            <person name="Goodwin L."/>
            <person name="Pitluck S."/>
            <person name="Larimer F."/>
            <person name="Land M.L."/>
            <person name="Mouttaki H."/>
            <person name="He Z."/>
            <person name="Zhou J."/>
            <person name="Hemme C.L."/>
        </authorList>
    </citation>
    <scope>NUCLEOTIDE SEQUENCE</scope>
    <source>
        <strain evidence="4">DSM 2782</strain>
    </source>
</reference>
<dbReference type="PANTHER" id="PTHR43626:SF4">
    <property type="entry name" value="GCN5-RELATED N-ACETYLTRANSFERASE 2, CHLOROPLASTIC"/>
    <property type="match status" value="1"/>
</dbReference>
<dbReference type="InterPro" id="IPR045039">
    <property type="entry name" value="NSI-like"/>
</dbReference>
<dbReference type="InterPro" id="IPR000182">
    <property type="entry name" value="GNAT_dom"/>
</dbReference>